<dbReference type="EMBL" id="KV745671">
    <property type="protein sequence ID" value="OCK73737.1"/>
    <property type="molecule type" value="Genomic_DNA"/>
</dbReference>
<name>A0A8E2DXY7_9PEZI</name>
<reference evidence="2 3" key="1">
    <citation type="journal article" date="2016" name="Nat. Commun.">
        <title>Ectomycorrhizal ecology is imprinted in the genome of the dominant symbiotic fungus Cenococcum geophilum.</title>
        <authorList>
            <consortium name="DOE Joint Genome Institute"/>
            <person name="Peter M."/>
            <person name="Kohler A."/>
            <person name="Ohm R.A."/>
            <person name="Kuo A."/>
            <person name="Krutzmann J."/>
            <person name="Morin E."/>
            <person name="Arend M."/>
            <person name="Barry K.W."/>
            <person name="Binder M."/>
            <person name="Choi C."/>
            <person name="Clum A."/>
            <person name="Copeland A."/>
            <person name="Grisel N."/>
            <person name="Haridas S."/>
            <person name="Kipfer T."/>
            <person name="LaButti K."/>
            <person name="Lindquist E."/>
            <person name="Lipzen A."/>
            <person name="Maire R."/>
            <person name="Meier B."/>
            <person name="Mihaltcheva S."/>
            <person name="Molinier V."/>
            <person name="Murat C."/>
            <person name="Poggeler S."/>
            <person name="Quandt C.A."/>
            <person name="Sperisen C."/>
            <person name="Tritt A."/>
            <person name="Tisserant E."/>
            <person name="Crous P.W."/>
            <person name="Henrissat B."/>
            <person name="Nehls U."/>
            <person name="Egli S."/>
            <person name="Spatafora J.W."/>
            <person name="Grigoriev I.V."/>
            <person name="Martin F.M."/>
        </authorList>
    </citation>
    <scope>NUCLEOTIDE SEQUENCE [LARGE SCALE GENOMIC DNA]</scope>
    <source>
        <strain evidence="2 3">CBS 459.81</strain>
    </source>
</reference>
<evidence type="ECO:0000313" key="2">
    <source>
        <dbReference type="EMBL" id="OCK73737.1"/>
    </source>
</evidence>
<protein>
    <submittedName>
        <fullName evidence="2">HET-domain-containing protein</fullName>
    </submittedName>
</protein>
<keyword evidence="3" id="KW-1185">Reference proteome</keyword>
<dbReference type="PANTHER" id="PTHR33112:SF1">
    <property type="entry name" value="HETEROKARYON INCOMPATIBILITY DOMAIN-CONTAINING PROTEIN"/>
    <property type="match status" value="1"/>
</dbReference>
<gene>
    <name evidence="2" type="ORF">K432DRAFT_312165</name>
</gene>
<evidence type="ECO:0000313" key="3">
    <source>
        <dbReference type="Proteomes" id="UP000250266"/>
    </source>
</evidence>
<dbReference type="Pfam" id="PF06985">
    <property type="entry name" value="HET"/>
    <property type="match status" value="1"/>
</dbReference>
<evidence type="ECO:0000259" key="1">
    <source>
        <dbReference type="Pfam" id="PF06985"/>
    </source>
</evidence>
<dbReference type="OrthoDB" id="5428863at2759"/>
<dbReference type="InterPro" id="IPR010730">
    <property type="entry name" value="HET"/>
</dbReference>
<feature type="non-terminal residue" evidence="2">
    <location>
        <position position="416"/>
    </location>
</feature>
<organism evidence="2 3">
    <name type="scientific">Lepidopterella palustris CBS 459.81</name>
    <dbReference type="NCBI Taxonomy" id="1314670"/>
    <lineage>
        <taxon>Eukaryota</taxon>
        <taxon>Fungi</taxon>
        <taxon>Dikarya</taxon>
        <taxon>Ascomycota</taxon>
        <taxon>Pezizomycotina</taxon>
        <taxon>Dothideomycetes</taxon>
        <taxon>Pleosporomycetidae</taxon>
        <taxon>Mytilinidiales</taxon>
        <taxon>Argynnaceae</taxon>
        <taxon>Lepidopterella</taxon>
    </lineage>
</organism>
<sequence>MHRSKVNIDSDATTGGDGRCVRCASLDIDAILLSRPKTYRGKLILKLGFNGKQKTDFSCSFCRLLAAIAPPSISNLDDLALYAFSLQGRLWSYKDETVVLAVLRMSDTKGKGSRDRIEESLSRTGYVALTTPPKFISNSETMRGRVIDPQKVDYAIIRNWIRHCESTHKAPCSEKGSRQFNFLKLINCSTRRLEQLSHPCAYLALSYVWGQVAQTESNLQLRLPKTVEDAITVTESLGYKYLWVDKYCMDQTDAKAKKDQIRQMDLVYLNAELTIVAGAGHNSDAGLPGVSSVLWTGQAKAQVGKHIFVSLMSDPKRVIMDSPWISRGWTFQEAFFSRRLLIFTHQQVYFECRSTNFCESVNMTRDWTGWNIFSSDSERRRCSWHILERLAEYSERKLTYQDDILNAILGVLTSYE</sequence>
<feature type="domain" description="Heterokaryon incompatibility" evidence="1">
    <location>
        <begin position="202"/>
        <end position="333"/>
    </location>
</feature>
<proteinExistence type="predicted"/>
<dbReference type="AlphaFoldDB" id="A0A8E2DXY7"/>
<accession>A0A8E2DXY7</accession>
<dbReference type="PANTHER" id="PTHR33112">
    <property type="entry name" value="DOMAIN PROTEIN, PUTATIVE-RELATED"/>
    <property type="match status" value="1"/>
</dbReference>
<dbReference type="Proteomes" id="UP000250266">
    <property type="component" value="Unassembled WGS sequence"/>
</dbReference>